<dbReference type="GO" id="GO:0035348">
    <property type="term" value="P:acetyl-CoA transmembrane transport"/>
    <property type="evidence" value="ECO:0007669"/>
    <property type="project" value="InterPro"/>
</dbReference>
<dbReference type="InterPro" id="IPR036259">
    <property type="entry name" value="MFS_trans_sf"/>
</dbReference>
<dbReference type="PANTHER" id="PTHR12778">
    <property type="entry name" value="SOLUTE CARRIER FAMILY 33 ACETYL-COA TRANSPORTER -RELATED"/>
    <property type="match status" value="1"/>
</dbReference>
<dbReference type="Pfam" id="PF13000">
    <property type="entry name" value="Acatn"/>
    <property type="match status" value="2"/>
</dbReference>
<comment type="subcellular location">
    <subcellularLocation>
        <location evidence="1">Membrane</location>
        <topology evidence="1">Multi-pass membrane protein</topology>
    </subcellularLocation>
</comment>
<sequence length="498" mass="56240">ASICAAEQIGTYKEVFSGDFLSISKQRSHNFLSKKKDPLCINVKVKCLVLVILYCLQGVPVGLSFGSVPFLLKRKLSYTDLGYFSISSYPYSLKLFWSPIVDSWYSKRFGRRKTWIVPSQVLSGLLFYFIGTQINQLLKVEYIDVKQLTFYFFLLIFCAATQDIAVDGWALELLPADRCELASTCQTIGINVGYFLSFTVFLALNSSEFCSRYLPSVVQYFWGSTATKELLTLGGYMKFWGVTYLLFSLWLVIFVREDSYTHLSIWDTYKTLFDVIKMKHMLALLVVLLVQKIGFMANDAVTPLLLIEKGFKREDMALTVLLDFPCQLVLGYLVAKWSTGTRPTRPWMYALVLRLIMGGVCMYVVYIFPPDGRVTPAYFLLVTAATLLTSFGTTAMFVSQGAFFARISDSKVGGSYQTLLATCSNFGGTWPKYFVLKLVDHFTIAKCSTTGQDCVTELGKAACRNSFASDQTPGVCLIIQEGLCTYFTMVLWFYTFIF</sequence>
<protein>
    <recommendedName>
        <fullName evidence="8">Acetyl-coenzyme A transporter 1</fullName>
    </recommendedName>
</protein>
<name>A0AA38LZL3_9CUCU</name>
<evidence type="ECO:0008006" key="8">
    <source>
        <dbReference type="Google" id="ProtNLM"/>
    </source>
</evidence>
<dbReference type="SUPFAM" id="SSF103473">
    <property type="entry name" value="MFS general substrate transporter"/>
    <property type="match status" value="1"/>
</dbReference>
<feature type="transmembrane region" description="Helical" evidence="5">
    <location>
        <begin position="474"/>
        <end position="497"/>
    </location>
</feature>
<evidence type="ECO:0000313" key="6">
    <source>
        <dbReference type="EMBL" id="KAJ3630039.1"/>
    </source>
</evidence>
<feature type="transmembrane region" description="Helical" evidence="5">
    <location>
        <begin position="316"/>
        <end position="335"/>
    </location>
</feature>
<feature type="non-terminal residue" evidence="6">
    <location>
        <position position="1"/>
    </location>
</feature>
<comment type="caution">
    <text evidence="6">The sequence shown here is derived from an EMBL/GenBank/DDBJ whole genome shotgun (WGS) entry which is preliminary data.</text>
</comment>
<feature type="transmembrane region" description="Helical" evidence="5">
    <location>
        <begin position="181"/>
        <end position="204"/>
    </location>
</feature>
<evidence type="ECO:0000256" key="1">
    <source>
        <dbReference type="ARBA" id="ARBA00004141"/>
    </source>
</evidence>
<feature type="transmembrane region" description="Helical" evidence="5">
    <location>
        <begin position="114"/>
        <end position="130"/>
    </location>
</feature>
<keyword evidence="7" id="KW-1185">Reference proteome</keyword>
<accession>A0AA38LZL3</accession>
<keyword evidence="3 5" id="KW-1133">Transmembrane helix</keyword>
<evidence type="ECO:0000256" key="3">
    <source>
        <dbReference type="ARBA" id="ARBA00022989"/>
    </source>
</evidence>
<dbReference type="AlphaFoldDB" id="A0AA38LZL3"/>
<feature type="transmembrane region" description="Helical" evidence="5">
    <location>
        <begin position="237"/>
        <end position="255"/>
    </location>
</feature>
<dbReference type="InterPro" id="IPR024371">
    <property type="entry name" value="AcetylCoA_trans_1-like"/>
</dbReference>
<dbReference type="Gene3D" id="1.20.1250.20">
    <property type="entry name" value="MFS general substrate transporter like domains"/>
    <property type="match status" value="1"/>
</dbReference>
<keyword evidence="4 5" id="KW-0472">Membrane</keyword>
<dbReference type="FunFam" id="1.20.1250.20:FF:000289">
    <property type="entry name" value="Acetyl-coenzyme A transporter 1"/>
    <property type="match status" value="1"/>
</dbReference>
<dbReference type="EMBL" id="JALNTZ010000903">
    <property type="protein sequence ID" value="KAJ3630039.1"/>
    <property type="molecule type" value="Genomic_DNA"/>
</dbReference>
<evidence type="ECO:0000256" key="4">
    <source>
        <dbReference type="ARBA" id="ARBA00023136"/>
    </source>
</evidence>
<dbReference type="PANTHER" id="PTHR12778:SF9">
    <property type="entry name" value="ACETYL-COENZYME A TRANSPORTER 1"/>
    <property type="match status" value="1"/>
</dbReference>
<evidence type="ECO:0000256" key="2">
    <source>
        <dbReference type="ARBA" id="ARBA00022692"/>
    </source>
</evidence>
<feature type="transmembrane region" description="Helical" evidence="5">
    <location>
        <begin position="276"/>
        <end position="296"/>
    </location>
</feature>
<feature type="transmembrane region" description="Helical" evidence="5">
    <location>
        <begin position="150"/>
        <end position="169"/>
    </location>
</feature>
<proteinExistence type="predicted"/>
<dbReference type="Proteomes" id="UP001168821">
    <property type="component" value="Unassembled WGS sequence"/>
</dbReference>
<feature type="transmembrane region" description="Helical" evidence="5">
    <location>
        <begin position="347"/>
        <end position="366"/>
    </location>
</feature>
<keyword evidence="2 5" id="KW-0812">Transmembrane</keyword>
<organism evidence="6 7">
    <name type="scientific">Zophobas morio</name>
    <dbReference type="NCBI Taxonomy" id="2755281"/>
    <lineage>
        <taxon>Eukaryota</taxon>
        <taxon>Metazoa</taxon>
        <taxon>Ecdysozoa</taxon>
        <taxon>Arthropoda</taxon>
        <taxon>Hexapoda</taxon>
        <taxon>Insecta</taxon>
        <taxon>Pterygota</taxon>
        <taxon>Neoptera</taxon>
        <taxon>Endopterygota</taxon>
        <taxon>Coleoptera</taxon>
        <taxon>Polyphaga</taxon>
        <taxon>Cucujiformia</taxon>
        <taxon>Tenebrionidae</taxon>
        <taxon>Zophobas</taxon>
    </lineage>
</organism>
<dbReference type="InterPro" id="IPR004752">
    <property type="entry name" value="AmpG_permease/AT-1"/>
</dbReference>
<dbReference type="GO" id="GO:0016020">
    <property type="term" value="C:membrane"/>
    <property type="evidence" value="ECO:0007669"/>
    <property type="project" value="UniProtKB-SubCell"/>
</dbReference>
<gene>
    <name evidence="6" type="ORF">Zmor_028487</name>
</gene>
<feature type="transmembrane region" description="Helical" evidence="5">
    <location>
        <begin position="48"/>
        <end position="72"/>
    </location>
</feature>
<dbReference type="GO" id="GO:0008521">
    <property type="term" value="F:acetyl-CoA transmembrane transporter activity"/>
    <property type="evidence" value="ECO:0007669"/>
    <property type="project" value="InterPro"/>
</dbReference>
<evidence type="ECO:0000256" key="5">
    <source>
        <dbReference type="SAM" id="Phobius"/>
    </source>
</evidence>
<evidence type="ECO:0000313" key="7">
    <source>
        <dbReference type="Proteomes" id="UP001168821"/>
    </source>
</evidence>
<reference evidence="6" key="1">
    <citation type="journal article" date="2023" name="G3 (Bethesda)">
        <title>Whole genome assemblies of Zophobas morio and Tenebrio molitor.</title>
        <authorList>
            <person name="Kaur S."/>
            <person name="Stinson S.A."/>
            <person name="diCenzo G.C."/>
        </authorList>
    </citation>
    <scope>NUCLEOTIDE SEQUENCE</scope>
    <source>
        <strain evidence="6">QUZm001</strain>
    </source>
</reference>
<feature type="transmembrane region" description="Helical" evidence="5">
    <location>
        <begin position="378"/>
        <end position="398"/>
    </location>
</feature>